<dbReference type="Proteomes" id="UP000078240">
    <property type="component" value="Unassembled WGS sequence"/>
</dbReference>
<feature type="compositionally biased region" description="Polar residues" evidence="1">
    <location>
        <begin position="252"/>
        <end position="268"/>
    </location>
</feature>
<feature type="compositionally biased region" description="Basic and acidic residues" evidence="1">
    <location>
        <begin position="325"/>
        <end position="344"/>
    </location>
</feature>
<evidence type="ECO:0000256" key="1">
    <source>
        <dbReference type="SAM" id="MobiDB-lite"/>
    </source>
</evidence>
<comment type="caution">
    <text evidence="2">The sequence shown here is derived from an EMBL/GenBank/DDBJ whole genome shotgun (WGS) entry which is preliminary data.</text>
</comment>
<dbReference type="EMBL" id="LSBH01000006">
    <property type="protein sequence ID" value="OAQ77532.1"/>
    <property type="molecule type" value="Genomic_DNA"/>
</dbReference>
<sequence>MMYPAYGVHTPEMLPPSYGQAGFLDHISTQMAISQAARRFSRGSGGQRPGPAMRVVKPKSASNSPGSSSVQSRRRTMMGDGFAPRRQQQQHHNNVDYISMPTDTEMDSAHRTTSRPLSWHPSTYIHQRQQPYQQPTSYPFPGSSIYADSHDLYSTHAQFSPTMASYSNNTSPSSSFSPLPLFPAAENGAQYPRSDGWELSQRTTPFYGPPTGNAGMPESLPALEHVSTHPKTTVNGGLDWNSFVLQGFNNTSPPTPETFPQATLSQPAVSERPETCQGLDEDEDEGEILVGMGLYDTPEKFDEDPQLNNYRSTVSSLLGSTYRPQEPRGKGLKLEETWEPPKSDDGEDEDDEDEDDDGEGQNRKVAA</sequence>
<feature type="compositionally biased region" description="Low complexity" evidence="1">
    <location>
        <begin position="60"/>
        <end position="71"/>
    </location>
</feature>
<evidence type="ECO:0000313" key="2">
    <source>
        <dbReference type="EMBL" id="OAQ77532.1"/>
    </source>
</evidence>
<evidence type="ECO:0000313" key="3">
    <source>
        <dbReference type="Proteomes" id="UP000078240"/>
    </source>
</evidence>
<dbReference type="AlphaFoldDB" id="A0A179GI76"/>
<gene>
    <name evidence="2" type="ORF">VFPBJ_08004</name>
</gene>
<feature type="region of interest" description="Disordered" evidence="1">
    <location>
        <begin position="315"/>
        <end position="367"/>
    </location>
</feature>
<feature type="region of interest" description="Disordered" evidence="1">
    <location>
        <begin position="252"/>
        <end position="281"/>
    </location>
</feature>
<dbReference type="OrthoDB" id="5378435at2759"/>
<feature type="region of interest" description="Disordered" evidence="1">
    <location>
        <begin position="35"/>
        <end position="121"/>
    </location>
</feature>
<accession>A0A179GI76</accession>
<protein>
    <submittedName>
        <fullName evidence="2">Uncharacterized protein</fullName>
    </submittedName>
</protein>
<organism evidence="2 3">
    <name type="scientific">Purpureocillium lilacinum</name>
    <name type="common">Paecilomyces lilacinus</name>
    <dbReference type="NCBI Taxonomy" id="33203"/>
    <lineage>
        <taxon>Eukaryota</taxon>
        <taxon>Fungi</taxon>
        <taxon>Dikarya</taxon>
        <taxon>Ascomycota</taxon>
        <taxon>Pezizomycotina</taxon>
        <taxon>Sordariomycetes</taxon>
        <taxon>Hypocreomycetidae</taxon>
        <taxon>Hypocreales</taxon>
        <taxon>Ophiocordycipitaceae</taxon>
        <taxon>Purpureocillium</taxon>
    </lineage>
</organism>
<name>A0A179GI76_PURLI</name>
<proteinExistence type="predicted"/>
<reference evidence="2 3" key="1">
    <citation type="submission" date="2016-01" db="EMBL/GenBank/DDBJ databases">
        <title>Biosynthesis of antibiotic leucinostatins and their inhibition on Phytophthora in bio-control Purpureocillium lilacinum.</title>
        <authorList>
            <person name="Wang G."/>
            <person name="Liu Z."/>
            <person name="Lin R."/>
            <person name="Li E."/>
            <person name="Mao Z."/>
            <person name="Ling J."/>
            <person name="Yin W."/>
            <person name="Xie B."/>
        </authorList>
    </citation>
    <scope>NUCLEOTIDE SEQUENCE [LARGE SCALE GENOMIC DNA]</scope>
    <source>
        <strain evidence="2">PLBJ-1</strain>
    </source>
</reference>
<feature type="compositionally biased region" description="Acidic residues" evidence="1">
    <location>
        <begin position="345"/>
        <end position="359"/>
    </location>
</feature>